<reference evidence="4" key="1">
    <citation type="submission" date="2019-10" db="EMBL/GenBank/DDBJ databases">
        <authorList>
            <consortium name="DOE Joint Genome Institute"/>
            <person name="Kuo A."/>
            <person name="Miyauchi S."/>
            <person name="Kiss E."/>
            <person name="Drula E."/>
            <person name="Kohler A."/>
            <person name="Sanchez-Garcia M."/>
            <person name="Andreopoulos B."/>
            <person name="Barry K.W."/>
            <person name="Bonito G."/>
            <person name="Buee M."/>
            <person name="Carver A."/>
            <person name="Chen C."/>
            <person name="Cichocki N."/>
            <person name="Clum A."/>
            <person name="Culley D."/>
            <person name="Crous P.W."/>
            <person name="Fauchery L."/>
            <person name="Girlanda M."/>
            <person name="Hayes R."/>
            <person name="Keri Z."/>
            <person name="LaButti K."/>
            <person name="Lipzen A."/>
            <person name="Lombard V."/>
            <person name="Magnuson J."/>
            <person name="Maillard F."/>
            <person name="Morin E."/>
            <person name="Murat C."/>
            <person name="Nolan M."/>
            <person name="Ohm R."/>
            <person name="Pangilinan J."/>
            <person name="Pereira M."/>
            <person name="Perotto S."/>
            <person name="Peter M."/>
            <person name="Riley R."/>
            <person name="Sitrit Y."/>
            <person name="Stielow B."/>
            <person name="Szollosi G."/>
            <person name="Zifcakova L."/>
            <person name="Stursova M."/>
            <person name="Spatafora J.W."/>
            <person name="Tedersoo L."/>
            <person name="Vaario L.-M."/>
            <person name="Yamada A."/>
            <person name="Yan M."/>
            <person name="Wang P."/>
            <person name="Xu J."/>
            <person name="Bruns T."/>
            <person name="Baldrian P."/>
            <person name="Vilgalys R."/>
            <person name="Henrissat B."/>
            <person name="Grigoriev I.V."/>
            <person name="Hibbett D."/>
            <person name="Nagy L.G."/>
            <person name="Martin F.M."/>
        </authorList>
    </citation>
    <scope>NUCLEOTIDE SEQUENCE</scope>
    <source>
        <strain evidence="4">BED1</strain>
    </source>
</reference>
<dbReference type="SMART" id="SM00382">
    <property type="entry name" value="AAA"/>
    <property type="match status" value="1"/>
</dbReference>
<evidence type="ECO:0000313" key="4">
    <source>
        <dbReference type="EMBL" id="KAF8452298.1"/>
    </source>
</evidence>
<accession>A0AAD4C993</accession>
<dbReference type="Proteomes" id="UP001194468">
    <property type="component" value="Unassembled WGS sequence"/>
</dbReference>
<evidence type="ECO:0000313" key="5">
    <source>
        <dbReference type="Proteomes" id="UP001194468"/>
    </source>
</evidence>
<evidence type="ECO:0000256" key="1">
    <source>
        <dbReference type="ARBA" id="ARBA00022741"/>
    </source>
</evidence>
<dbReference type="Pfam" id="PF00005">
    <property type="entry name" value="ABC_tran"/>
    <property type="match status" value="1"/>
</dbReference>
<gene>
    <name evidence="4" type="ORF">L210DRAFT_3660860</name>
</gene>
<dbReference type="Gene3D" id="3.40.50.300">
    <property type="entry name" value="P-loop containing nucleotide triphosphate hydrolases"/>
    <property type="match status" value="1"/>
</dbReference>
<organism evidence="4 5">
    <name type="scientific">Boletus edulis BED1</name>
    <dbReference type="NCBI Taxonomy" id="1328754"/>
    <lineage>
        <taxon>Eukaryota</taxon>
        <taxon>Fungi</taxon>
        <taxon>Dikarya</taxon>
        <taxon>Basidiomycota</taxon>
        <taxon>Agaricomycotina</taxon>
        <taxon>Agaricomycetes</taxon>
        <taxon>Agaricomycetidae</taxon>
        <taxon>Boletales</taxon>
        <taxon>Boletineae</taxon>
        <taxon>Boletaceae</taxon>
        <taxon>Boletoideae</taxon>
        <taxon>Boletus</taxon>
    </lineage>
</organism>
<proteinExistence type="predicted"/>
<dbReference type="InterPro" id="IPR003439">
    <property type="entry name" value="ABC_transporter-like_ATP-bd"/>
</dbReference>
<feature type="non-terminal residue" evidence="4">
    <location>
        <position position="540"/>
    </location>
</feature>
<reference evidence="4" key="2">
    <citation type="journal article" date="2020" name="Nat. Commun.">
        <title>Large-scale genome sequencing of mycorrhizal fungi provides insights into the early evolution of symbiotic traits.</title>
        <authorList>
            <person name="Miyauchi S."/>
            <person name="Kiss E."/>
            <person name="Kuo A."/>
            <person name="Drula E."/>
            <person name="Kohler A."/>
            <person name="Sanchez-Garcia M."/>
            <person name="Morin E."/>
            <person name="Andreopoulos B."/>
            <person name="Barry K.W."/>
            <person name="Bonito G."/>
            <person name="Buee M."/>
            <person name="Carver A."/>
            <person name="Chen C."/>
            <person name="Cichocki N."/>
            <person name="Clum A."/>
            <person name="Culley D."/>
            <person name="Crous P.W."/>
            <person name="Fauchery L."/>
            <person name="Girlanda M."/>
            <person name="Hayes R.D."/>
            <person name="Keri Z."/>
            <person name="LaButti K."/>
            <person name="Lipzen A."/>
            <person name="Lombard V."/>
            <person name="Magnuson J."/>
            <person name="Maillard F."/>
            <person name="Murat C."/>
            <person name="Nolan M."/>
            <person name="Ohm R.A."/>
            <person name="Pangilinan J."/>
            <person name="Pereira M.F."/>
            <person name="Perotto S."/>
            <person name="Peter M."/>
            <person name="Pfister S."/>
            <person name="Riley R."/>
            <person name="Sitrit Y."/>
            <person name="Stielow J.B."/>
            <person name="Szollosi G."/>
            <person name="Zifcakova L."/>
            <person name="Stursova M."/>
            <person name="Spatafora J.W."/>
            <person name="Tedersoo L."/>
            <person name="Vaario L.M."/>
            <person name="Yamada A."/>
            <person name="Yan M."/>
            <person name="Wang P."/>
            <person name="Xu J."/>
            <person name="Bruns T."/>
            <person name="Baldrian P."/>
            <person name="Vilgalys R."/>
            <person name="Dunand C."/>
            <person name="Henrissat B."/>
            <person name="Grigoriev I.V."/>
            <person name="Hibbett D."/>
            <person name="Nagy L.G."/>
            <person name="Martin F.M."/>
        </authorList>
    </citation>
    <scope>NUCLEOTIDE SEQUENCE</scope>
    <source>
        <strain evidence="4">BED1</strain>
    </source>
</reference>
<dbReference type="InterPro" id="IPR039421">
    <property type="entry name" value="Type_1_exporter"/>
</dbReference>
<dbReference type="InterPro" id="IPR027417">
    <property type="entry name" value="P-loop_NTPase"/>
</dbReference>
<dbReference type="PANTHER" id="PTHR43394:SF1">
    <property type="entry name" value="ATP-BINDING CASSETTE SUB-FAMILY B MEMBER 10, MITOCHONDRIAL"/>
    <property type="match status" value="1"/>
</dbReference>
<feature type="domain" description="ABC transporter" evidence="3">
    <location>
        <begin position="269"/>
        <end position="532"/>
    </location>
</feature>
<dbReference type="AlphaFoldDB" id="A0AAD4C993"/>
<dbReference type="SUPFAM" id="SSF52540">
    <property type="entry name" value="P-loop containing nucleoside triphosphate hydrolases"/>
    <property type="match status" value="1"/>
</dbReference>
<dbReference type="PROSITE" id="PS50893">
    <property type="entry name" value="ABC_TRANSPORTER_2"/>
    <property type="match status" value="1"/>
</dbReference>
<keyword evidence="1" id="KW-0547">Nucleotide-binding</keyword>
<evidence type="ECO:0000259" key="3">
    <source>
        <dbReference type="PROSITE" id="PS50893"/>
    </source>
</evidence>
<dbReference type="GO" id="GO:0005524">
    <property type="term" value="F:ATP binding"/>
    <property type="evidence" value="ECO:0007669"/>
    <property type="project" value="UniProtKB-KW"/>
</dbReference>
<comment type="caution">
    <text evidence="4">The sequence shown here is derived from an EMBL/GenBank/DDBJ whole genome shotgun (WGS) entry which is preliminary data.</text>
</comment>
<dbReference type="GO" id="GO:0015421">
    <property type="term" value="F:ABC-type oligopeptide transporter activity"/>
    <property type="evidence" value="ECO:0007669"/>
    <property type="project" value="TreeGrafter"/>
</dbReference>
<protein>
    <submittedName>
        <fullName evidence="4">P-loop containing nucleoside triphosphate hydrolase protein</fullName>
    </submittedName>
</protein>
<keyword evidence="2" id="KW-0067">ATP-binding</keyword>
<dbReference type="PANTHER" id="PTHR43394">
    <property type="entry name" value="ATP-DEPENDENT PERMEASE MDL1, MITOCHONDRIAL"/>
    <property type="match status" value="1"/>
</dbReference>
<evidence type="ECO:0000256" key="2">
    <source>
        <dbReference type="ARBA" id="ARBA00022840"/>
    </source>
</evidence>
<name>A0AAD4C993_BOLED</name>
<keyword evidence="4" id="KW-0378">Hydrolase</keyword>
<dbReference type="GO" id="GO:0016887">
    <property type="term" value="F:ATP hydrolysis activity"/>
    <property type="evidence" value="ECO:0007669"/>
    <property type="project" value="InterPro"/>
</dbReference>
<dbReference type="EMBL" id="WHUW01000001">
    <property type="protein sequence ID" value="KAF8452298.1"/>
    <property type="molecule type" value="Genomic_DNA"/>
</dbReference>
<keyword evidence="5" id="KW-1185">Reference proteome</keyword>
<sequence length="540" mass="60103">WLSQQNKRAYSSRIKYAYEARVFSAKLAFDLPTSEDDATSNFDTDDVYRCLERGITTMKDTISFLLHIRLFMHVIGTSLNDGGPVYLAICMLQPVMRHFLSNGLWTKAYFVDAMNKHFIRKSSLEKFDNLKEEVIAGGINNYLLKEYRDAKDGLGDTPDDGPELLYDQRHEALSDIIMTLCSDAPTLYFAYLALTSRSNLTMTQFAVLNQASTSLSYTLASIGWDIDLWPSCFSQMRNVYTALDTKNKIKDGETPFPRPGREASTGAGIEFRDVSFSYPNSKSERASLSGVSFTIQPGQLVVIVGANGSGKSTTIKLLSRFYEPTSGSILIDGIPVEEYRMAELRKGIAMLTQEHQLFPLSVGENIKLGSSDSEAADDKQTIEKAVSAADAESIIKGFSDGYDTVLEPVRVGYLSYAGRGNEELETIQKNLQKPANISGDARTFMRLFTSPIKLVTVDEPSSALDPEAEHRLFSNLRQERKGRTMIFITHRFGHLTKHADLIICIKEGAVVETGTHTDLLSRAGEYARLYNVQAQAFATT</sequence>
<dbReference type="InterPro" id="IPR003593">
    <property type="entry name" value="AAA+_ATPase"/>
</dbReference>